<evidence type="ECO:0000256" key="3">
    <source>
        <dbReference type="ARBA" id="ARBA00022679"/>
    </source>
</evidence>
<comment type="caution">
    <text evidence="6">The sequence shown here is derived from an EMBL/GenBank/DDBJ whole genome shotgun (WGS) entry which is preliminary data.</text>
</comment>
<sequence>MTDTSVLATRSETARYLHRAAGRLAGKPFPARLRAWDGSEAGEGGPLITLHNPHALRRMLWRPDDLGVARAYIDGDLGIEGAADDFMVAVIEAGDAALWDLLTGRVVPTLTRGIAALRLLGWAARRRALGTPPPRPESEAPWRGGADHYEMSNEFYRLVIGESMVYSTALWPDPEQPGDLDAAQRDKLELICRELRLRPGSRLLDIGSGWGALAVHAAQHHGARVLGVTLAAEQVSYATELAERAGVADRVEFRQCDFRDVRDGPFDAISSIEVSLHLNARALRGFSRRLHDLLAPGGRVFSQDVTTTRRGKLLENISGFLTAYVFPEVHIPTVPALRRSLTRAGLRIESYRDLTEHFIATDRTWLHNIETHWDAIVAEIGLPRARAERLFAATSVASMRTGLNQASYTIARRPGGGA</sequence>
<evidence type="ECO:0000256" key="2">
    <source>
        <dbReference type="ARBA" id="ARBA00022603"/>
    </source>
</evidence>
<dbReference type="InterPro" id="IPR003333">
    <property type="entry name" value="CMAS"/>
</dbReference>
<evidence type="ECO:0000256" key="5">
    <source>
        <dbReference type="ARBA" id="ARBA00023098"/>
    </source>
</evidence>
<keyword evidence="4" id="KW-0949">S-adenosyl-L-methionine</keyword>
<keyword evidence="7" id="KW-1185">Reference proteome</keyword>
<dbReference type="GO" id="GO:0008168">
    <property type="term" value="F:methyltransferase activity"/>
    <property type="evidence" value="ECO:0007669"/>
    <property type="project" value="UniProtKB-KW"/>
</dbReference>
<evidence type="ECO:0000313" key="6">
    <source>
        <dbReference type="EMBL" id="RBO96363.1"/>
    </source>
</evidence>
<dbReference type="AlphaFoldDB" id="A0A366E215"/>
<dbReference type="PANTHER" id="PTHR43667">
    <property type="entry name" value="CYCLOPROPANE-FATTY-ACYL-PHOSPHOLIPID SYNTHASE"/>
    <property type="match status" value="1"/>
</dbReference>
<dbReference type="Pfam" id="PF02353">
    <property type="entry name" value="CMAS"/>
    <property type="match status" value="1"/>
</dbReference>
<organism evidence="6 7">
    <name type="scientific">Nocardia puris</name>
    <dbReference type="NCBI Taxonomy" id="208602"/>
    <lineage>
        <taxon>Bacteria</taxon>
        <taxon>Bacillati</taxon>
        <taxon>Actinomycetota</taxon>
        <taxon>Actinomycetes</taxon>
        <taxon>Mycobacteriales</taxon>
        <taxon>Nocardiaceae</taxon>
        <taxon>Nocardia</taxon>
    </lineage>
</organism>
<comment type="similarity">
    <text evidence="1">Belongs to the CFA/CMAS family.</text>
</comment>
<protein>
    <submittedName>
        <fullName evidence="6">Cyclopropane-fatty-acyl-phospholipid synthase</fullName>
    </submittedName>
</protein>
<accession>A0A366E215</accession>
<name>A0A366E215_9NOCA</name>
<dbReference type="Proteomes" id="UP000252586">
    <property type="component" value="Unassembled WGS sequence"/>
</dbReference>
<dbReference type="STRING" id="1210090.GCA_001613185_01093"/>
<evidence type="ECO:0000313" key="7">
    <source>
        <dbReference type="Proteomes" id="UP000252586"/>
    </source>
</evidence>
<reference evidence="6 7" key="1">
    <citation type="submission" date="2018-06" db="EMBL/GenBank/DDBJ databases">
        <title>Genomic Encyclopedia of Type Strains, Phase IV (KMG-IV): sequencing the most valuable type-strain genomes for metagenomic binning, comparative biology and taxonomic classification.</title>
        <authorList>
            <person name="Goeker M."/>
        </authorList>
    </citation>
    <scope>NUCLEOTIDE SEQUENCE [LARGE SCALE GENOMIC DNA]</scope>
    <source>
        <strain evidence="6 7">DSM 44599</strain>
    </source>
</reference>
<evidence type="ECO:0000256" key="1">
    <source>
        <dbReference type="ARBA" id="ARBA00010815"/>
    </source>
</evidence>
<dbReference type="GO" id="GO:0032259">
    <property type="term" value="P:methylation"/>
    <property type="evidence" value="ECO:0007669"/>
    <property type="project" value="UniProtKB-KW"/>
</dbReference>
<dbReference type="PANTHER" id="PTHR43667:SF1">
    <property type="entry name" value="CYCLOPROPANE-FATTY-ACYL-PHOSPHOLIPID SYNTHASE"/>
    <property type="match status" value="1"/>
</dbReference>
<proteinExistence type="inferred from homology"/>
<keyword evidence="2" id="KW-0489">Methyltransferase</keyword>
<keyword evidence="5" id="KW-0443">Lipid metabolism</keyword>
<dbReference type="GO" id="GO:0008610">
    <property type="term" value="P:lipid biosynthetic process"/>
    <property type="evidence" value="ECO:0007669"/>
    <property type="project" value="InterPro"/>
</dbReference>
<dbReference type="SUPFAM" id="SSF53335">
    <property type="entry name" value="S-adenosyl-L-methionine-dependent methyltransferases"/>
    <property type="match status" value="1"/>
</dbReference>
<dbReference type="InterPro" id="IPR050723">
    <property type="entry name" value="CFA/CMAS"/>
</dbReference>
<dbReference type="PIRSF" id="PIRSF003085">
    <property type="entry name" value="CMAS"/>
    <property type="match status" value="1"/>
</dbReference>
<evidence type="ECO:0000256" key="4">
    <source>
        <dbReference type="ARBA" id="ARBA00022691"/>
    </source>
</evidence>
<keyword evidence="3" id="KW-0808">Transferase</keyword>
<dbReference type="RefSeq" id="WP_084537357.1">
    <property type="nucleotide sequence ID" value="NZ_QNRE01000001.1"/>
</dbReference>
<dbReference type="InterPro" id="IPR029063">
    <property type="entry name" value="SAM-dependent_MTases_sf"/>
</dbReference>
<dbReference type="Gene3D" id="3.40.50.150">
    <property type="entry name" value="Vaccinia Virus protein VP39"/>
    <property type="match status" value="1"/>
</dbReference>
<gene>
    <name evidence="6" type="ORF">DFR74_101378</name>
</gene>
<dbReference type="OrthoDB" id="9782855at2"/>
<dbReference type="CDD" id="cd02440">
    <property type="entry name" value="AdoMet_MTases"/>
    <property type="match status" value="1"/>
</dbReference>
<dbReference type="EMBL" id="QNRE01000001">
    <property type="protein sequence ID" value="RBO96363.1"/>
    <property type="molecule type" value="Genomic_DNA"/>
</dbReference>